<dbReference type="RefSeq" id="XP_066694046.1">
    <property type="nucleotide sequence ID" value="XM_066849903.1"/>
</dbReference>
<accession>A0ABR1PW98</accession>
<proteinExistence type="predicted"/>
<dbReference type="GeneID" id="92082965"/>
<dbReference type="EMBL" id="JAQQWE010000009">
    <property type="protein sequence ID" value="KAK7941294.1"/>
    <property type="molecule type" value="Genomic_DNA"/>
</dbReference>
<gene>
    <name evidence="1" type="ORF">PG986_013681</name>
</gene>
<organism evidence="1 2">
    <name type="scientific">Apiospora aurea</name>
    <dbReference type="NCBI Taxonomy" id="335848"/>
    <lineage>
        <taxon>Eukaryota</taxon>
        <taxon>Fungi</taxon>
        <taxon>Dikarya</taxon>
        <taxon>Ascomycota</taxon>
        <taxon>Pezizomycotina</taxon>
        <taxon>Sordariomycetes</taxon>
        <taxon>Xylariomycetidae</taxon>
        <taxon>Amphisphaeriales</taxon>
        <taxon>Apiosporaceae</taxon>
        <taxon>Apiospora</taxon>
    </lineage>
</organism>
<reference evidence="1 2" key="1">
    <citation type="submission" date="2023-01" db="EMBL/GenBank/DDBJ databases">
        <title>Analysis of 21 Apiospora genomes using comparative genomics revels a genus with tremendous synthesis potential of carbohydrate active enzymes and secondary metabolites.</title>
        <authorList>
            <person name="Sorensen T."/>
        </authorList>
    </citation>
    <scope>NUCLEOTIDE SEQUENCE [LARGE SCALE GENOMIC DNA]</scope>
    <source>
        <strain evidence="1 2">CBS 24483</strain>
    </source>
</reference>
<name>A0ABR1PW98_9PEZI</name>
<sequence length="162" mass="19153">MWRLHDFISSVRWPRFELVLDKKPEWARWQPAFELFPDRDVHHSEDLYEPHPTKKHLWLHRGRADDLFKLQWMQQVKATNMERGARAAPARRHGSGRRRGQACALRHTGAVNEQPVGQVRIPRDKVIVADSARPFRRLGKGTLDRIWVLADYKDEVEKLYST</sequence>
<dbReference type="Pfam" id="PF23562">
    <property type="entry name" value="AMP-binding_C_3"/>
    <property type="match status" value="1"/>
</dbReference>
<comment type="caution">
    <text evidence="1">The sequence shown here is derived from an EMBL/GenBank/DDBJ whole genome shotgun (WGS) entry which is preliminary data.</text>
</comment>
<evidence type="ECO:0000313" key="1">
    <source>
        <dbReference type="EMBL" id="KAK7941294.1"/>
    </source>
</evidence>
<dbReference type="Proteomes" id="UP001391051">
    <property type="component" value="Unassembled WGS sequence"/>
</dbReference>
<protein>
    <submittedName>
        <fullName evidence="1">Uncharacterized protein</fullName>
    </submittedName>
</protein>
<keyword evidence="2" id="KW-1185">Reference proteome</keyword>
<evidence type="ECO:0000313" key="2">
    <source>
        <dbReference type="Proteomes" id="UP001391051"/>
    </source>
</evidence>